<dbReference type="InterPro" id="IPR003594">
    <property type="entry name" value="HATPase_dom"/>
</dbReference>
<organism evidence="6 7">
    <name type="scientific">Demequina muriae</name>
    <dbReference type="NCBI Taxonomy" id="3051664"/>
    <lineage>
        <taxon>Bacteria</taxon>
        <taxon>Bacillati</taxon>
        <taxon>Actinomycetota</taxon>
        <taxon>Actinomycetes</taxon>
        <taxon>Micrococcales</taxon>
        <taxon>Demequinaceae</taxon>
        <taxon>Demequina</taxon>
    </lineage>
</organism>
<dbReference type="InterPro" id="IPR036890">
    <property type="entry name" value="HATPase_C_sf"/>
</dbReference>
<evidence type="ECO:0000256" key="3">
    <source>
        <dbReference type="ARBA" id="ARBA00023012"/>
    </source>
</evidence>
<gene>
    <name evidence="6" type="ORF">QQX02_08275</name>
</gene>
<accession>A0ABT8GHK0</accession>
<sequence>MTTQAHRPVAAPLARRQGVPTAWKVLGGLALLTVAGVLSVGRWGTEDLAPWVVPLVVYLAGLGVVWSPLDGAFGQDARRLDVAGIFRRDAWLRLLVGLVLGIGALWWFAMWDFTDNGVARAIVTPLVIAAGGALLLAPWWLRLIRQVAIERDERIREHERAEIAAHLHDSVLQTLTLIRARADDPDSVARLARAQERDLRSYLYQDRPSIEESVASAIKAAVAEVEDAHGVAIDTVCVGDAPTDEWLGAAVQAAREAISNAARHGTGPISVYAELTADAYEVYVRDAGPGFDPQAVPEDRLGIRQSIVGRVARHGGGAEVRSAPGDKTEVMIMMPRGGSR</sequence>
<feature type="transmembrane region" description="Helical" evidence="4">
    <location>
        <begin position="48"/>
        <end position="69"/>
    </location>
</feature>
<evidence type="ECO:0000313" key="7">
    <source>
        <dbReference type="Proteomes" id="UP001172708"/>
    </source>
</evidence>
<evidence type="ECO:0000256" key="1">
    <source>
        <dbReference type="ARBA" id="ARBA00022679"/>
    </source>
</evidence>
<keyword evidence="7" id="KW-1185">Reference proteome</keyword>
<name>A0ABT8GHK0_9MICO</name>
<dbReference type="Gene3D" id="3.30.565.10">
    <property type="entry name" value="Histidine kinase-like ATPase, C-terminal domain"/>
    <property type="match status" value="1"/>
</dbReference>
<keyword evidence="4" id="KW-0812">Transmembrane</keyword>
<feature type="transmembrane region" description="Helical" evidence="4">
    <location>
        <begin position="90"/>
        <end position="109"/>
    </location>
</feature>
<feature type="transmembrane region" description="Helical" evidence="4">
    <location>
        <begin position="21"/>
        <end position="42"/>
    </location>
</feature>
<keyword evidence="4" id="KW-0472">Membrane</keyword>
<keyword evidence="3" id="KW-0902">Two-component regulatory system</keyword>
<keyword evidence="6" id="KW-0547">Nucleotide-binding</keyword>
<evidence type="ECO:0000256" key="4">
    <source>
        <dbReference type="SAM" id="Phobius"/>
    </source>
</evidence>
<feature type="domain" description="Histidine kinase/HSP90-like ATPase" evidence="5">
    <location>
        <begin position="251"/>
        <end position="336"/>
    </location>
</feature>
<keyword evidence="6" id="KW-0067">ATP-binding</keyword>
<reference evidence="6" key="1">
    <citation type="submission" date="2023-06" db="EMBL/GenBank/DDBJ databases">
        <title>Egi l300058.</title>
        <authorList>
            <person name="Gao L."/>
            <person name="Fang B.-Z."/>
            <person name="Li W.-J."/>
        </authorList>
    </citation>
    <scope>NUCLEOTIDE SEQUENCE</scope>
    <source>
        <strain evidence="6">EGI L300058</strain>
    </source>
</reference>
<dbReference type="Proteomes" id="UP001172708">
    <property type="component" value="Unassembled WGS sequence"/>
</dbReference>
<keyword evidence="2" id="KW-0418">Kinase</keyword>
<protein>
    <submittedName>
        <fullName evidence="6">ATP-binding protein</fullName>
    </submittedName>
</protein>
<evidence type="ECO:0000313" key="6">
    <source>
        <dbReference type="EMBL" id="MDN4480913.1"/>
    </source>
</evidence>
<dbReference type="SUPFAM" id="SSF55874">
    <property type="entry name" value="ATPase domain of HSP90 chaperone/DNA topoisomerase II/histidine kinase"/>
    <property type="match status" value="1"/>
</dbReference>
<evidence type="ECO:0000256" key="2">
    <source>
        <dbReference type="ARBA" id="ARBA00022777"/>
    </source>
</evidence>
<dbReference type="InterPro" id="IPR050482">
    <property type="entry name" value="Sensor_HK_TwoCompSys"/>
</dbReference>
<dbReference type="PANTHER" id="PTHR24421:SF61">
    <property type="entry name" value="OXYGEN SENSOR HISTIDINE KINASE NREB"/>
    <property type="match status" value="1"/>
</dbReference>
<dbReference type="RefSeq" id="WP_301142378.1">
    <property type="nucleotide sequence ID" value="NZ_JAUHQA010000001.1"/>
</dbReference>
<dbReference type="PANTHER" id="PTHR24421">
    <property type="entry name" value="NITRATE/NITRITE SENSOR PROTEIN NARX-RELATED"/>
    <property type="match status" value="1"/>
</dbReference>
<evidence type="ECO:0000259" key="5">
    <source>
        <dbReference type="Pfam" id="PF02518"/>
    </source>
</evidence>
<comment type="caution">
    <text evidence="6">The sequence shown here is derived from an EMBL/GenBank/DDBJ whole genome shotgun (WGS) entry which is preliminary data.</text>
</comment>
<dbReference type="GO" id="GO:0005524">
    <property type="term" value="F:ATP binding"/>
    <property type="evidence" value="ECO:0007669"/>
    <property type="project" value="UniProtKB-KW"/>
</dbReference>
<dbReference type="EMBL" id="JAUHQA010000001">
    <property type="protein sequence ID" value="MDN4480913.1"/>
    <property type="molecule type" value="Genomic_DNA"/>
</dbReference>
<dbReference type="Pfam" id="PF02518">
    <property type="entry name" value="HATPase_c"/>
    <property type="match status" value="1"/>
</dbReference>
<feature type="transmembrane region" description="Helical" evidence="4">
    <location>
        <begin position="121"/>
        <end position="141"/>
    </location>
</feature>
<proteinExistence type="predicted"/>
<keyword evidence="4" id="KW-1133">Transmembrane helix</keyword>
<keyword evidence="1" id="KW-0808">Transferase</keyword>